<proteinExistence type="predicted"/>
<feature type="compositionally biased region" description="Polar residues" evidence="1">
    <location>
        <begin position="1"/>
        <end position="11"/>
    </location>
</feature>
<reference evidence="2" key="1">
    <citation type="journal article" date="1983" name="Cell">
        <title>Frameshift and intragenic suppressor mutations in a Rous sarcoma provirus suggest src encodes two proteins.</title>
        <authorList>
            <person name="Mardon G."/>
            <person name="Varmus H.E."/>
        </authorList>
    </citation>
    <scope>NUCLEOTIDE SEQUENCE</scope>
    <source>
        <strain evidence="2">B77</strain>
    </source>
</reference>
<accession>Q85731</accession>
<organism evidence="2">
    <name type="scientific">Rous sarcoma virus</name>
    <dbReference type="NCBI Taxonomy" id="11886"/>
    <lineage>
        <taxon>Viruses</taxon>
        <taxon>Riboviria</taxon>
        <taxon>Pararnavirae</taxon>
        <taxon>Artverviricota</taxon>
        <taxon>Revtraviricetes</taxon>
        <taxon>Ortervirales</taxon>
        <taxon>Retroviridae</taxon>
        <taxon>Orthoretrovirinae</taxon>
        <taxon>Alpharetrovirus</taxon>
        <taxon>Alpharetrovirus avirousar</taxon>
    </lineage>
</organism>
<feature type="region of interest" description="Disordered" evidence="1">
    <location>
        <begin position="1"/>
        <end position="44"/>
    </location>
</feature>
<evidence type="ECO:0000256" key="1">
    <source>
        <dbReference type="SAM" id="MobiDB-lite"/>
    </source>
</evidence>
<protein>
    <submittedName>
        <fullName evidence="2">7 kd protein</fullName>
    </submittedName>
</protein>
<sequence length="63" mass="6706">MSRPQTPSRLKSGTLGRSLVGSPSGCCLTPKTPGEPSWSGRARRQRVPIASPFLTLTTPRGPM</sequence>
<dbReference type="EMBL" id="K01644">
    <property type="protein sequence ID" value="AAA42572.1"/>
    <property type="molecule type" value="Genomic_RNA"/>
</dbReference>
<evidence type="ECO:0000313" key="2">
    <source>
        <dbReference type="EMBL" id="AAA42572.1"/>
    </source>
</evidence>
<name>Q85731_9RETR</name>